<keyword evidence="1" id="KW-1133">Transmembrane helix</keyword>
<proteinExistence type="predicted"/>
<reference evidence="2 3" key="1">
    <citation type="journal article" date="2018" name="Sci. Rep.">
        <title>Genomic signatures of local adaptation to the degree of environmental predictability in rotifers.</title>
        <authorList>
            <person name="Franch-Gras L."/>
            <person name="Hahn C."/>
            <person name="Garcia-Roger E.M."/>
            <person name="Carmona M.J."/>
            <person name="Serra M."/>
            <person name="Gomez A."/>
        </authorList>
    </citation>
    <scope>NUCLEOTIDE SEQUENCE [LARGE SCALE GENOMIC DNA]</scope>
    <source>
        <strain evidence="2">HYR1</strain>
    </source>
</reference>
<organism evidence="2 3">
    <name type="scientific">Brachionus plicatilis</name>
    <name type="common">Marine rotifer</name>
    <name type="synonym">Brachionus muelleri</name>
    <dbReference type="NCBI Taxonomy" id="10195"/>
    <lineage>
        <taxon>Eukaryota</taxon>
        <taxon>Metazoa</taxon>
        <taxon>Spiralia</taxon>
        <taxon>Gnathifera</taxon>
        <taxon>Rotifera</taxon>
        <taxon>Eurotatoria</taxon>
        <taxon>Monogononta</taxon>
        <taxon>Pseudotrocha</taxon>
        <taxon>Ploima</taxon>
        <taxon>Brachionidae</taxon>
        <taxon>Brachionus</taxon>
    </lineage>
</organism>
<feature type="transmembrane region" description="Helical" evidence="1">
    <location>
        <begin position="68"/>
        <end position="89"/>
    </location>
</feature>
<evidence type="ECO:0000313" key="2">
    <source>
        <dbReference type="EMBL" id="RNA13883.1"/>
    </source>
</evidence>
<keyword evidence="3" id="KW-1185">Reference proteome</keyword>
<comment type="caution">
    <text evidence="2">The sequence shown here is derived from an EMBL/GenBank/DDBJ whole genome shotgun (WGS) entry which is preliminary data.</text>
</comment>
<evidence type="ECO:0000313" key="3">
    <source>
        <dbReference type="Proteomes" id="UP000276133"/>
    </source>
</evidence>
<sequence length="113" mass="12790">MTGLAVKSEIALRPWLELNVGGMKVEISLVWMSKNLKIEPHINFIKLTGFLCRLAQDSALKVPSFSEISLLFTFISDLSILCFYFTWFLQKFVIVHDPYFGCPGSNLAVKNCV</sequence>
<keyword evidence="1" id="KW-0472">Membrane</keyword>
<gene>
    <name evidence="2" type="ORF">BpHYR1_017219</name>
</gene>
<accession>A0A3M7QRH8</accession>
<name>A0A3M7QRH8_BRAPC</name>
<dbReference type="EMBL" id="REGN01005305">
    <property type="protein sequence ID" value="RNA13883.1"/>
    <property type="molecule type" value="Genomic_DNA"/>
</dbReference>
<dbReference type="Proteomes" id="UP000276133">
    <property type="component" value="Unassembled WGS sequence"/>
</dbReference>
<dbReference type="AlphaFoldDB" id="A0A3M7QRH8"/>
<evidence type="ECO:0000256" key="1">
    <source>
        <dbReference type="SAM" id="Phobius"/>
    </source>
</evidence>
<protein>
    <submittedName>
        <fullName evidence="2">Uncharacterized protein</fullName>
    </submittedName>
</protein>
<keyword evidence="1" id="KW-0812">Transmembrane</keyword>